<feature type="transmembrane region" description="Helical" evidence="1">
    <location>
        <begin position="195"/>
        <end position="220"/>
    </location>
</feature>
<keyword evidence="3" id="KW-1185">Reference proteome</keyword>
<keyword evidence="1" id="KW-1133">Transmembrane helix</keyword>
<name>A0ABP7XPN3_9ACTN</name>
<keyword evidence="1" id="KW-0812">Transmembrane</keyword>
<feature type="transmembrane region" description="Helical" evidence="1">
    <location>
        <begin position="410"/>
        <end position="431"/>
    </location>
</feature>
<proteinExistence type="predicted"/>
<feature type="transmembrane region" description="Helical" evidence="1">
    <location>
        <begin position="376"/>
        <end position="398"/>
    </location>
</feature>
<protein>
    <recommendedName>
        <fullName evidence="4">ABC-2 type transport system permease protein</fullName>
    </recommendedName>
</protein>
<feature type="transmembrane region" description="Helical" evidence="1">
    <location>
        <begin position="44"/>
        <end position="65"/>
    </location>
</feature>
<evidence type="ECO:0000256" key="1">
    <source>
        <dbReference type="SAM" id="Phobius"/>
    </source>
</evidence>
<dbReference type="Proteomes" id="UP001501495">
    <property type="component" value="Unassembled WGS sequence"/>
</dbReference>
<feature type="transmembrane region" description="Helical" evidence="1">
    <location>
        <begin position="336"/>
        <end position="355"/>
    </location>
</feature>
<feature type="transmembrane region" description="Helical" evidence="1">
    <location>
        <begin position="77"/>
        <end position="102"/>
    </location>
</feature>
<feature type="transmembrane region" description="Helical" evidence="1">
    <location>
        <begin position="123"/>
        <end position="143"/>
    </location>
</feature>
<gene>
    <name evidence="2" type="ORF">GCM10022215_30140</name>
</gene>
<sequence length="519" mass="54725">MPTAASWTERPTSRSGRREGVGTAVVDLVTLLRFRARTARRGRARGAIAAFVVLTLAVATVPAWTPHAGSGDRAFNLLLLLPTGMAGVVLLAVTSAVASGGGRELMPRDPGQIFPIGSTTDHLGALVLTPLNIAWLLQAWVLLGSAAYAVGHRSLGTLAGLQLGLGLWLVVATAIGQFAAWTIEGIRRTAHGVPIVRMLTVLVIATAIAMQTADLLVDALDAAPTSPVLIGLLDAPGPRWWTTVLLLALAAVAIVALGAVPARWAGRRLPVDEVELETGHRRPRGLARSPWAALVRTDRASVWRAVPMRRGLLVLAVGPGLVAVLGDLRWDSLTLLPGLVVSGGALLFGVNAWCLDGRGGRWRESLPVEPGLVFDARAWVLAEFLLSASALTVLIAGLRAGVPTPAEFTAMLASVLVIALQVVAASMRWSILHPYAADLRSARATPAPPLAMVGYSARLAASTTVTGLVFSGLARADDWRVPALLAVPFLCWSAARLLRARRRWSDAERRADVVLTVTA</sequence>
<evidence type="ECO:0008006" key="4">
    <source>
        <dbReference type="Google" id="ProtNLM"/>
    </source>
</evidence>
<feature type="transmembrane region" description="Helical" evidence="1">
    <location>
        <begin position="311"/>
        <end position="330"/>
    </location>
</feature>
<evidence type="ECO:0000313" key="3">
    <source>
        <dbReference type="Proteomes" id="UP001501495"/>
    </source>
</evidence>
<accession>A0ABP7XPN3</accession>
<feature type="transmembrane region" description="Helical" evidence="1">
    <location>
        <begin position="163"/>
        <end position="183"/>
    </location>
</feature>
<dbReference type="EMBL" id="BAAAZH010000024">
    <property type="protein sequence ID" value="GAA4123465.1"/>
    <property type="molecule type" value="Genomic_DNA"/>
</dbReference>
<keyword evidence="1" id="KW-0472">Membrane</keyword>
<reference evidence="3" key="1">
    <citation type="journal article" date="2019" name="Int. J. Syst. Evol. Microbiol.">
        <title>The Global Catalogue of Microorganisms (GCM) 10K type strain sequencing project: providing services to taxonomists for standard genome sequencing and annotation.</title>
        <authorList>
            <consortium name="The Broad Institute Genomics Platform"/>
            <consortium name="The Broad Institute Genome Sequencing Center for Infectious Disease"/>
            <person name="Wu L."/>
            <person name="Ma J."/>
        </authorList>
    </citation>
    <scope>NUCLEOTIDE SEQUENCE [LARGE SCALE GENOMIC DNA]</scope>
    <source>
        <strain evidence="3">JCM 16703</strain>
    </source>
</reference>
<dbReference type="RefSeq" id="WP_344734282.1">
    <property type="nucleotide sequence ID" value="NZ_BAAAZH010000024.1"/>
</dbReference>
<evidence type="ECO:0000313" key="2">
    <source>
        <dbReference type="EMBL" id="GAA4123465.1"/>
    </source>
</evidence>
<comment type="caution">
    <text evidence="2">The sequence shown here is derived from an EMBL/GenBank/DDBJ whole genome shotgun (WGS) entry which is preliminary data.</text>
</comment>
<organism evidence="2 3">
    <name type="scientific">Nocardioides fonticola</name>
    <dbReference type="NCBI Taxonomy" id="450363"/>
    <lineage>
        <taxon>Bacteria</taxon>
        <taxon>Bacillati</taxon>
        <taxon>Actinomycetota</taxon>
        <taxon>Actinomycetes</taxon>
        <taxon>Propionibacteriales</taxon>
        <taxon>Nocardioidaceae</taxon>
        <taxon>Nocardioides</taxon>
    </lineage>
</organism>
<feature type="transmembrane region" description="Helical" evidence="1">
    <location>
        <begin position="240"/>
        <end position="260"/>
    </location>
</feature>